<dbReference type="SUPFAM" id="SSF55874">
    <property type="entry name" value="ATPase domain of HSP90 chaperone/DNA topoisomerase II/histidine kinase"/>
    <property type="match status" value="1"/>
</dbReference>
<dbReference type="Pfam" id="PF02518">
    <property type="entry name" value="HATPase_c"/>
    <property type="match status" value="1"/>
</dbReference>
<evidence type="ECO:0000256" key="7">
    <source>
        <dbReference type="SAM" id="MobiDB-lite"/>
    </source>
</evidence>
<dbReference type="EMBL" id="KZ819634">
    <property type="protein sequence ID" value="PWN93284.1"/>
    <property type="molecule type" value="Genomic_DNA"/>
</dbReference>
<dbReference type="AlphaFoldDB" id="A0A316YWX0"/>
<evidence type="ECO:0000256" key="4">
    <source>
        <dbReference type="ARBA" id="ARBA00022679"/>
    </source>
</evidence>
<dbReference type="Gene3D" id="1.10.287.130">
    <property type="match status" value="1"/>
</dbReference>
<keyword evidence="3 6" id="KW-0597">Phosphoprotein</keyword>
<evidence type="ECO:0000256" key="1">
    <source>
        <dbReference type="ARBA" id="ARBA00000085"/>
    </source>
</evidence>
<evidence type="ECO:0000259" key="9">
    <source>
        <dbReference type="PROSITE" id="PS50110"/>
    </source>
</evidence>
<feature type="region of interest" description="Disordered" evidence="7">
    <location>
        <begin position="467"/>
        <end position="535"/>
    </location>
</feature>
<evidence type="ECO:0000256" key="5">
    <source>
        <dbReference type="ARBA" id="ARBA00022777"/>
    </source>
</evidence>
<accession>A0A316YWX0</accession>
<proteinExistence type="predicted"/>
<dbReference type="CDD" id="cd00082">
    <property type="entry name" value="HisKA"/>
    <property type="match status" value="1"/>
</dbReference>
<dbReference type="PROSITE" id="PS50109">
    <property type="entry name" value="HIS_KIN"/>
    <property type="match status" value="1"/>
</dbReference>
<comment type="catalytic activity">
    <reaction evidence="1">
        <text>ATP + protein L-histidine = ADP + protein N-phospho-L-histidine.</text>
        <dbReference type="EC" id="2.7.13.3"/>
    </reaction>
</comment>
<dbReference type="EC" id="2.7.13.3" evidence="2"/>
<dbReference type="OrthoDB" id="21225at2759"/>
<dbReference type="InterPro" id="IPR011006">
    <property type="entry name" value="CheY-like_superfamily"/>
</dbReference>
<dbReference type="SMART" id="SM00448">
    <property type="entry name" value="REC"/>
    <property type="match status" value="1"/>
</dbReference>
<dbReference type="PANTHER" id="PTHR43047:SF72">
    <property type="entry name" value="OSMOSENSING HISTIDINE PROTEIN KINASE SLN1"/>
    <property type="match status" value="1"/>
</dbReference>
<dbReference type="InterPro" id="IPR004358">
    <property type="entry name" value="Sig_transdc_His_kin-like_C"/>
</dbReference>
<dbReference type="PRINTS" id="PR00344">
    <property type="entry name" value="BCTRLSENSOR"/>
</dbReference>
<dbReference type="InParanoid" id="A0A316YWX0"/>
<dbReference type="InterPro" id="IPR003594">
    <property type="entry name" value="HATPase_dom"/>
</dbReference>
<dbReference type="PANTHER" id="PTHR43047">
    <property type="entry name" value="TWO-COMPONENT HISTIDINE PROTEIN KINASE"/>
    <property type="match status" value="1"/>
</dbReference>
<keyword evidence="11" id="KW-1185">Reference proteome</keyword>
<dbReference type="Gene3D" id="3.40.50.2300">
    <property type="match status" value="1"/>
</dbReference>
<dbReference type="STRING" id="215250.A0A316YWX0"/>
<evidence type="ECO:0000256" key="6">
    <source>
        <dbReference type="PROSITE-ProRule" id="PRU00169"/>
    </source>
</evidence>
<evidence type="ECO:0000313" key="11">
    <source>
        <dbReference type="Proteomes" id="UP000245768"/>
    </source>
</evidence>
<feature type="modified residue" description="4-aspartylphosphate" evidence="6">
    <location>
        <position position="637"/>
    </location>
</feature>
<protein>
    <recommendedName>
        <fullName evidence="2">histidine kinase</fullName>
        <ecNumber evidence="2">2.7.13.3</ecNumber>
    </recommendedName>
</protein>
<dbReference type="GO" id="GO:0000155">
    <property type="term" value="F:phosphorelay sensor kinase activity"/>
    <property type="evidence" value="ECO:0007669"/>
    <property type="project" value="InterPro"/>
</dbReference>
<feature type="domain" description="Histidine kinase" evidence="8">
    <location>
        <begin position="44"/>
        <end position="315"/>
    </location>
</feature>
<reference evidence="10 11" key="1">
    <citation type="journal article" date="2018" name="Mol. Biol. Evol.">
        <title>Broad Genomic Sampling Reveals a Smut Pathogenic Ancestry of the Fungal Clade Ustilaginomycotina.</title>
        <authorList>
            <person name="Kijpornyongpan T."/>
            <person name="Mondo S.J."/>
            <person name="Barry K."/>
            <person name="Sandor L."/>
            <person name="Lee J."/>
            <person name="Lipzen A."/>
            <person name="Pangilinan J."/>
            <person name="LaButti K."/>
            <person name="Hainaut M."/>
            <person name="Henrissat B."/>
            <person name="Grigoriev I.V."/>
            <person name="Spatafora J.W."/>
            <person name="Aime M.C."/>
        </authorList>
    </citation>
    <scope>NUCLEOTIDE SEQUENCE [LARGE SCALE GENOMIC DNA]</scope>
    <source>
        <strain evidence="10 11">MCA 4198</strain>
    </source>
</reference>
<dbReference type="SMART" id="SM00387">
    <property type="entry name" value="HATPase_c"/>
    <property type="match status" value="1"/>
</dbReference>
<keyword evidence="4" id="KW-0808">Transferase</keyword>
<dbReference type="SUPFAM" id="SSF52172">
    <property type="entry name" value="CheY-like"/>
    <property type="match status" value="1"/>
</dbReference>
<feature type="compositionally biased region" description="Polar residues" evidence="7">
    <location>
        <begin position="468"/>
        <end position="483"/>
    </location>
</feature>
<evidence type="ECO:0000256" key="2">
    <source>
        <dbReference type="ARBA" id="ARBA00012438"/>
    </source>
</evidence>
<dbReference type="InterPro" id="IPR003661">
    <property type="entry name" value="HisK_dim/P_dom"/>
</dbReference>
<evidence type="ECO:0000313" key="10">
    <source>
        <dbReference type="EMBL" id="PWN93284.1"/>
    </source>
</evidence>
<dbReference type="InterPro" id="IPR036890">
    <property type="entry name" value="HATPase_C_sf"/>
</dbReference>
<evidence type="ECO:0000259" key="8">
    <source>
        <dbReference type="PROSITE" id="PS50109"/>
    </source>
</evidence>
<dbReference type="RefSeq" id="XP_025380482.1">
    <property type="nucleotide sequence ID" value="XM_025520444.1"/>
</dbReference>
<evidence type="ECO:0000256" key="3">
    <source>
        <dbReference type="ARBA" id="ARBA00022553"/>
    </source>
</evidence>
<feature type="domain" description="Response regulatory" evidence="9">
    <location>
        <begin position="588"/>
        <end position="710"/>
    </location>
</feature>
<dbReference type="InterPro" id="IPR001789">
    <property type="entry name" value="Sig_transdc_resp-reg_receiver"/>
</dbReference>
<dbReference type="Proteomes" id="UP000245768">
    <property type="component" value="Unassembled WGS sequence"/>
</dbReference>
<organism evidence="10 11">
    <name type="scientific">Acaromyces ingoldii</name>
    <dbReference type="NCBI Taxonomy" id="215250"/>
    <lineage>
        <taxon>Eukaryota</taxon>
        <taxon>Fungi</taxon>
        <taxon>Dikarya</taxon>
        <taxon>Basidiomycota</taxon>
        <taxon>Ustilaginomycotina</taxon>
        <taxon>Exobasidiomycetes</taxon>
        <taxon>Exobasidiales</taxon>
        <taxon>Cryptobasidiaceae</taxon>
        <taxon>Acaromyces</taxon>
    </lineage>
</organism>
<dbReference type="CDD" id="cd17546">
    <property type="entry name" value="REC_hyHK_CKI1_RcsC-like"/>
    <property type="match status" value="1"/>
</dbReference>
<feature type="compositionally biased region" description="Low complexity" evidence="7">
    <location>
        <begin position="484"/>
        <end position="504"/>
    </location>
</feature>
<dbReference type="Gene3D" id="3.30.565.10">
    <property type="entry name" value="Histidine kinase-like ATPase, C-terminal domain"/>
    <property type="match status" value="1"/>
</dbReference>
<sequence length="720" mass="79038">MTSTQPVEHLPLPLVVMDKDTGQQSSPHTPSASVDRALLDMVQTIQHELRTPMHGMLALIDSLRADLRVRDEGEGEGEGKGGLESGQFNTGRQVLLRQKVNDMRSLGVQLQEILDDFRDYATETIEARDAEKAFCIVPDEPTDLGELLDQVAESVWEEQIASIRAAEGKDARIPPPPELLLVVDPSLRGKKSLVSLEAFRKVAHKLINNALRFTTGDGYVEASLAPHREEDIVDGKSSFRHFLRLEVRDTGEGMSKEFVSESLFKPFAKANNFKSGAGLSLAICSSLVRRLGGSMMASSDRGRGSIIHVLFPVLHSQEEAKVMHEEASFPDEFVYFWKFDGIGLQRLAGQIASQLATYGNIYASTNVDECGILLLPEEVTYGRDGIAALQQILDRAKDGVKIGVLQAHNDAKIEVAAHKNGSPQPVFVTRKPFGVRSFNGLLKLAGDQTGPPMEEIMTIEQAIDLPQTADSSQPTPSPSVSNASPRQSSDHTSSTSPPVPTISTNRLPDQDLEDADEVTPMERPSGAVSATAHLRKPRKPLSLDLMFSPHTVDDVLRSTVPQAQMLSPPIEENMTSSSKQIKRSLPFQVQVVEDNSLNKRILTRVMDQCNIAYLLASDGAEAVEQFREHRPALVLLDINMPVMDGYEAALAMRAIEAGDNDGTTWSLIVAVTALSDEYSRRKGLDECRIDQWLTKPLDVGKLRASLKKWKDVYDAGDPLS</sequence>
<dbReference type="PROSITE" id="PS50110">
    <property type="entry name" value="RESPONSE_REGULATORY"/>
    <property type="match status" value="1"/>
</dbReference>
<dbReference type="InterPro" id="IPR005467">
    <property type="entry name" value="His_kinase_dom"/>
</dbReference>
<feature type="compositionally biased region" description="Acidic residues" evidence="7">
    <location>
        <begin position="510"/>
        <end position="519"/>
    </location>
</feature>
<dbReference type="GeneID" id="37042360"/>
<gene>
    <name evidence="10" type="ORF">FA10DRAFT_263950</name>
</gene>
<dbReference type="GO" id="GO:0005886">
    <property type="term" value="C:plasma membrane"/>
    <property type="evidence" value="ECO:0007669"/>
    <property type="project" value="TreeGrafter"/>
</dbReference>
<dbReference type="Pfam" id="PF00072">
    <property type="entry name" value="Response_reg"/>
    <property type="match status" value="1"/>
</dbReference>
<name>A0A316YWX0_9BASI</name>
<keyword evidence="5" id="KW-0418">Kinase</keyword>
<dbReference type="SMART" id="SM00388">
    <property type="entry name" value="HisKA"/>
    <property type="match status" value="1"/>
</dbReference>
<dbReference type="GO" id="GO:0009927">
    <property type="term" value="F:histidine phosphotransfer kinase activity"/>
    <property type="evidence" value="ECO:0007669"/>
    <property type="project" value="TreeGrafter"/>
</dbReference>